<evidence type="ECO:0000256" key="2">
    <source>
        <dbReference type="ARBA" id="ARBA00010790"/>
    </source>
</evidence>
<dbReference type="AlphaFoldDB" id="A0A1L3I330"/>
<keyword evidence="10" id="KW-1185">Reference proteome</keyword>
<feature type="domain" description="Glucose-methanol-choline oxidoreductase N-terminal" evidence="8">
    <location>
        <begin position="230"/>
        <end position="244"/>
    </location>
</feature>
<protein>
    <submittedName>
        <fullName evidence="9">Alcohol dehydrogenase AlkJ</fullName>
        <ecNumber evidence="9">1.1.99.-</ecNumber>
    </submittedName>
</protein>
<evidence type="ECO:0000313" key="10">
    <source>
        <dbReference type="Proteomes" id="UP000183859"/>
    </source>
</evidence>
<organism evidence="9 10">
    <name type="scientific">Phaeobacter porticola</name>
    <dbReference type="NCBI Taxonomy" id="1844006"/>
    <lineage>
        <taxon>Bacteria</taxon>
        <taxon>Pseudomonadati</taxon>
        <taxon>Pseudomonadota</taxon>
        <taxon>Alphaproteobacteria</taxon>
        <taxon>Rhodobacterales</taxon>
        <taxon>Roseobacteraceae</taxon>
        <taxon>Phaeobacter</taxon>
    </lineage>
</organism>
<evidence type="ECO:0000259" key="8">
    <source>
        <dbReference type="PROSITE" id="PS00624"/>
    </source>
</evidence>
<evidence type="ECO:0000256" key="6">
    <source>
        <dbReference type="RuleBase" id="RU003968"/>
    </source>
</evidence>
<evidence type="ECO:0000256" key="4">
    <source>
        <dbReference type="ARBA" id="ARBA00022827"/>
    </source>
</evidence>
<dbReference type="InterPro" id="IPR012132">
    <property type="entry name" value="GMC_OxRdtase"/>
</dbReference>
<dbReference type="STRING" id="1844006.PhaeoP97_01084"/>
<proteinExistence type="inferred from homology"/>
<keyword evidence="3 6" id="KW-0285">Flavoprotein</keyword>
<name>A0A1L3I330_9RHOB</name>
<dbReference type="GO" id="GO:0016614">
    <property type="term" value="F:oxidoreductase activity, acting on CH-OH group of donors"/>
    <property type="evidence" value="ECO:0007669"/>
    <property type="project" value="InterPro"/>
</dbReference>
<dbReference type="PIRSF" id="PIRSF000137">
    <property type="entry name" value="Alcohol_oxidase"/>
    <property type="match status" value="1"/>
</dbReference>
<evidence type="ECO:0000313" key="9">
    <source>
        <dbReference type="EMBL" id="APG46511.1"/>
    </source>
</evidence>
<dbReference type="Pfam" id="PF00732">
    <property type="entry name" value="GMC_oxred_N"/>
    <property type="match status" value="1"/>
</dbReference>
<keyword evidence="4 5" id="KW-0274">FAD</keyword>
<feature type="domain" description="Glucose-methanol-choline oxidoreductase N-terminal" evidence="7">
    <location>
        <begin position="81"/>
        <end position="104"/>
    </location>
</feature>
<dbReference type="SUPFAM" id="SSF51905">
    <property type="entry name" value="FAD/NAD(P)-binding domain"/>
    <property type="match status" value="1"/>
</dbReference>
<dbReference type="EC" id="1.1.99.-" evidence="9"/>
<dbReference type="Gene3D" id="3.50.50.60">
    <property type="entry name" value="FAD/NAD(P)-binding domain"/>
    <property type="match status" value="1"/>
</dbReference>
<dbReference type="Gene3D" id="3.30.560.10">
    <property type="entry name" value="Glucose Oxidase, domain 3"/>
    <property type="match status" value="1"/>
</dbReference>
<dbReference type="InterPro" id="IPR007867">
    <property type="entry name" value="GMC_OxRtase_C"/>
</dbReference>
<dbReference type="KEGG" id="php:PhaeoP97_01084"/>
<dbReference type="GO" id="GO:0050660">
    <property type="term" value="F:flavin adenine dinucleotide binding"/>
    <property type="evidence" value="ECO:0007669"/>
    <property type="project" value="InterPro"/>
</dbReference>
<dbReference type="PROSITE" id="PS00624">
    <property type="entry name" value="GMC_OXRED_2"/>
    <property type="match status" value="1"/>
</dbReference>
<evidence type="ECO:0000256" key="1">
    <source>
        <dbReference type="ARBA" id="ARBA00001974"/>
    </source>
</evidence>
<keyword evidence="9" id="KW-0560">Oxidoreductase</keyword>
<sequence>MSTDADFIVIGAGSAGCIAAAELARRDVGRVLLLEAGPSDNHPLVKMPFGLAWLMGSKRDWRFKSAPQKGLGGRQLNVHRGRMLGGSGSINSMVWFRGRRDDFDGWNVKGWSWRDVENAFEAVEAKLQPKQMTGVHPLVQALSGLFGGNANEAPTPEYESAGTFRFNMRDARRWSAADAFMRPAEEAYDLKVRTGSEVDRIEFEDGQAKRVILIDGTILTSAKGIVLSAGSIGSPAILMRSGVGSAAHLQEQGIEVIHDSEEVGENLHDHPAAGFYYAGPRSGYGLTLSQMPAWVLAPFRYLFVRKGRFASPTVEGGAFFNARGEAGEPDVQCHFIPFMLDWRGSRFTHGSGYFADVCVCRPKSRGRLRLTSADPNVAPDIDLGLFQDPDDVEILLAGLKRLRVLMNKAEFGKYRAPEVFPGPEVSTDEALRRYIRDRGATAYHPVGTLRMGEGTAPVTPRLSVAGVSGLWVADASVMPAVTSANTNAPSMMIGYRAAEFISEDAG</sequence>
<dbReference type="RefSeq" id="WP_072504199.1">
    <property type="nucleotide sequence ID" value="NZ_CP016364.1"/>
</dbReference>
<reference evidence="10" key="1">
    <citation type="submission" date="2016-07" db="EMBL/GenBank/DDBJ databases">
        <title>Phaeobacter portensis sp. nov., a tropodithietic acid producing bacterium isolated from a German harbor.</title>
        <authorList>
            <person name="Freese H.M."/>
            <person name="Bunk B."/>
            <person name="Breider S."/>
            <person name="Brinkhoff T."/>
        </authorList>
    </citation>
    <scope>NUCLEOTIDE SEQUENCE [LARGE SCALE GENOMIC DNA]</scope>
    <source>
        <strain evidence="10">P97</strain>
    </source>
</reference>
<dbReference type="PROSITE" id="PS00623">
    <property type="entry name" value="GMC_OXRED_1"/>
    <property type="match status" value="1"/>
</dbReference>
<comment type="cofactor">
    <cofactor evidence="1 5">
        <name>FAD</name>
        <dbReference type="ChEBI" id="CHEBI:57692"/>
    </cofactor>
</comment>
<feature type="binding site" evidence="5">
    <location>
        <position position="198"/>
    </location>
    <ligand>
        <name>FAD</name>
        <dbReference type="ChEBI" id="CHEBI:57692"/>
    </ligand>
</feature>
<evidence type="ECO:0000256" key="5">
    <source>
        <dbReference type="PIRSR" id="PIRSR000137-2"/>
    </source>
</evidence>
<accession>A0A1L3I330</accession>
<dbReference type="PANTHER" id="PTHR11552:SF147">
    <property type="entry name" value="CHOLINE DEHYDROGENASE, MITOCHONDRIAL"/>
    <property type="match status" value="1"/>
</dbReference>
<evidence type="ECO:0000256" key="3">
    <source>
        <dbReference type="ARBA" id="ARBA00022630"/>
    </source>
</evidence>
<dbReference type="InterPro" id="IPR000172">
    <property type="entry name" value="GMC_OxRdtase_N"/>
</dbReference>
<evidence type="ECO:0000259" key="7">
    <source>
        <dbReference type="PROSITE" id="PS00623"/>
    </source>
</evidence>
<dbReference type="SUPFAM" id="SSF54373">
    <property type="entry name" value="FAD-linked reductases, C-terminal domain"/>
    <property type="match status" value="1"/>
</dbReference>
<dbReference type="Proteomes" id="UP000183859">
    <property type="component" value="Chromosome"/>
</dbReference>
<dbReference type="PANTHER" id="PTHR11552">
    <property type="entry name" value="GLUCOSE-METHANOL-CHOLINE GMC OXIDOREDUCTASE"/>
    <property type="match status" value="1"/>
</dbReference>
<feature type="binding site" evidence="5">
    <location>
        <begin position="91"/>
        <end position="94"/>
    </location>
    <ligand>
        <name>FAD</name>
        <dbReference type="ChEBI" id="CHEBI:57692"/>
    </ligand>
</feature>
<dbReference type="OrthoDB" id="7789073at2"/>
<comment type="similarity">
    <text evidence="2 6">Belongs to the GMC oxidoreductase family.</text>
</comment>
<gene>
    <name evidence="9" type="primary">alkJ1_2</name>
    <name evidence="9" type="ORF">PhaeoP97_01084</name>
</gene>
<dbReference type="EMBL" id="CP016364">
    <property type="protein sequence ID" value="APG46511.1"/>
    <property type="molecule type" value="Genomic_DNA"/>
</dbReference>
<dbReference type="InterPro" id="IPR036188">
    <property type="entry name" value="FAD/NAD-bd_sf"/>
</dbReference>
<dbReference type="Pfam" id="PF05199">
    <property type="entry name" value="GMC_oxred_C"/>
    <property type="match status" value="1"/>
</dbReference>